<reference evidence="2 3" key="1">
    <citation type="submission" date="2016-11" db="EMBL/GenBank/DDBJ databases">
        <authorList>
            <person name="Jaros S."/>
            <person name="Januszkiewicz K."/>
            <person name="Wedrychowicz H."/>
        </authorList>
    </citation>
    <scope>NUCLEOTIDE SEQUENCE [LARGE SCALE GENOMIC DNA]</scope>
    <source>
        <strain evidence="2 3">DSM 18772</strain>
    </source>
</reference>
<proteinExistence type="predicted"/>
<accession>A0A1M6BHP5</accession>
<evidence type="ECO:0008006" key="4">
    <source>
        <dbReference type="Google" id="ProtNLM"/>
    </source>
</evidence>
<protein>
    <recommendedName>
        <fullName evidence="4">Lipoprotein</fullName>
    </recommendedName>
</protein>
<feature type="signal peptide" evidence="1">
    <location>
        <begin position="1"/>
        <end position="24"/>
    </location>
</feature>
<dbReference type="STRING" id="1123071.SAMN02745181_0222"/>
<sequence>MKLSIISLLLAVVSAALLSSCSCAIFLREYEVAKKPAPSLDTVHEVAEQAGFTLVSRRENSLAYKQRGVELFYVQDHKRVTMYSSYCPFIPFRVNPGPWQERCEDYWSQIEMGMVKKGYPLKNLRPVMVTLSDGREVDIVELLAKPKE</sequence>
<dbReference type="AlphaFoldDB" id="A0A1M6BHP5"/>
<name>A0A1M6BHP5_9BACT</name>
<feature type="chain" id="PRO_5013042270" description="Lipoprotein" evidence="1">
    <location>
        <begin position="25"/>
        <end position="148"/>
    </location>
</feature>
<evidence type="ECO:0000313" key="3">
    <source>
        <dbReference type="Proteomes" id="UP000184510"/>
    </source>
</evidence>
<evidence type="ECO:0000256" key="1">
    <source>
        <dbReference type="SAM" id="SignalP"/>
    </source>
</evidence>
<evidence type="ECO:0000313" key="2">
    <source>
        <dbReference type="EMBL" id="SHI48197.1"/>
    </source>
</evidence>
<organism evidence="2 3">
    <name type="scientific">Rubritalea squalenifaciens DSM 18772</name>
    <dbReference type="NCBI Taxonomy" id="1123071"/>
    <lineage>
        <taxon>Bacteria</taxon>
        <taxon>Pseudomonadati</taxon>
        <taxon>Verrucomicrobiota</taxon>
        <taxon>Verrucomicrobiia</taxon>
        <taxon>Verrucomicrobiales</taxon>
        <taxon>Rubritaleaceae</taxon>
        <taxon>Rubritalea</taxon>
    </lineage>
</organism>
<keyword evidence="1" id="KW-0732">Signal</keyword>
<dbReference type="EMBL" id="FQYR01000002">
    <property type="protein sequence ID" value="SHI48197.1"/>
    <property type="molecule type" value="Genomic_DNA"/>
</dbReference>
<dbReference type="RefSeq" id="WP_143157665.1">
    <property type="nucleotide sequence ID" value="NZ_FQYR01000002.1"/>
</dbReference>
<gene>
    <name evidence="2" type="ORF">SAMN02745181_0222</name>
</gene>
<dbReference type="Proteomes" id="UP000184510">
    <property type="component" value="Unassembled WGS sequence"/>
</dbReference>
<keyword evidence="3" id="KW-1185">Reference proteome</keyword>
<dbReference type="InParanoid" id="A0A1M6BHP5"/>
<dbReference type="PROSITE" id="PS51257">
    <property type="entry name" value="PROKAR_LIPOPROTEIN"/>
    <property type="match status" value="1"/>
</dbReference>